<protein>
    <recommendedName>
        <fullName evidence="8">Inositol-1-monophosphatase</fullName>
        <ecNumber evidence="8">3.1.3.25</ecNumber>
    </recommendedName>
</protein>
<keyword evidence="4 7" id="KW-0479">Metal-binding</keyword>
<dbReference type="SUPFAM" id="SSF56655">
    <property type="entry name" value="Carbohydrate phosphatase"/>
    <property type="match status" value="1"/>
</dbReference>
<reference evidence="9 10" key="1">
    <citation type="journal article" date="2008" name="Nature">
        <title>The Phaeodactylum genome reveals the evolutionary history of diatom genomes.</title>
        <authorList>
            <person name="Bowler C."/>
            <person name="Allen A.E."/>
            <person name="Badger J.H."/>
            <person name="Grimwood J."/>
            <person name="Jabbari K."/>
            <person name="Kuo A."/>
            <person name="Maheswari U."/>
            <person name="Martens C."/>
            <person name="Maumus F."/>
            <person name="Otillar R.P."/>
            <person name="Rayko E."/>
            <person name="Salamov A."/>
            <person name="Vandepoele K."/>
            <person name="Beszteri B."/>
            <person name="Gruber A."/>
            <person name="Heijde M."/>
            <person name="Katinka M."/>
            <person name="Mock T."/>
            <person name="Valentin K."/>
            <person name="Verret F."/>
            <person name="Berges J.A."/>
            <person name="Brownlee C."/>
            <person name="Cadoret J.P."/>
            <person name="Chiovitti A."/>
            <person name="Choi C.J."/>
            <person name="Coesel S."/>
            <person name="De Martino A."/>
            <person name="Detter J.C."/>
            <person name="Durkin C."/>
            <person name="Falciatore A."/>
            <person name="Fournet J."/>
            <person name="Haruta M."/>
            <person name="Huysman M.J."/>
            <person name="Jenkins B.D."/>
            <person name="Jiroutova K."/>
            <person name="Jorgensen R.E."/>
            <person name="Joubert Y."/>
            <person name="Kaplan A."/>
            <person name="Kroger N."/>
            <person name="Kroth P.G."/>
            <person name="La Roche J."/>
            <person name="Lindquist E."/>
            <person name="Lommer M."/>
            <person name="Martin-Jezequel V."/>
            <person name="Lopez P.J."/>
            <person name="Lucas S."/>
            <person name="Mangogna M."/>
            <person name="McGinnis K."/>
            <person name="Medlin L.K."/>
            <person name="Montsant A."/>
            <person name="Oudot-Le Secq M.P."/>
            <person name="Napoli C."/>
            <person name="Obornik M."/>
            <person name="Parker M.S."/>
            <person name="Petit J.L."/>
            <person name="Porcel B.M."/>
            <person name="Poulsen N."/>
            <person name="Robison M."/>
            <person name="Rychlewski L."/>
            <person name="Rynearson T.A."/>
            <person name="Schmutz J."/>
            <person name="Shapiro H."/>
            <person name="Siaut M."/>
            <person name="Stanley M."/>
            <person name="Sussman M.R."/>
            <person name="Taylor A.R."/>
            <person name="Vardi A."/>
            <person name="von Dassow P."/>
            <person name="Vyverman W."/>
            <person name="Willis A."/>
            <person name="Wyrwicz L.S."/>
            <person name="Rokhsar D.S."/>
            <person name="Weissenbach J."/>
            <person name="Armbrust E.V."/>
            <person name="Green B.R."/>
            <person name="Van de Peer Y."/>
            <person name="Grigoriev I.V."/>
        </authorList>
    </citation>
    <scope>NUCLEOTIDE SEQUENCE [LARGE SCALE GENOMIC DNA]</scope>
    <source>
        <strain evidence="9 10">CCAP 1055/1</strain>
    </source>
</reference>
<dbReference type="PRINTS" id="PR00377">
    <property type="entry name" value="IMPHPHTASES"/>
</dbReference>
<dbReference type="HOGENOM" id="CLU_044118_1_0_1"/>
<dbReference type="GO" id="GO:0006021">
    <property type="term" value="P:inositol biosynthetic process"/>
    <property type="evidence" value="ECO:0007669"/>
    <property type="project" value="UniProtKB-UniPathway"/>
</dbReference>
<evidence type="ECO:0000313" key="10">
    <source>
        <dbReference type="Proteomes" id="UP000000759"/>
    </source>
</evidence>
<keyword evidence="6 7" id="KW-0460">Magnesium</keyword>
<dbReference type="UniPathway" id="UPA00823">
    <property type="reaction ID" value="UER00788"/>
</dbReference>
<dbReference type="PaxDb" id="2850-Phatr17226"/>
<dbReference type="Gene3D" id="3.30.540.10">
    <property type="entry name" value="Fructose-1,6-Bisphosphatase, subunit A, domain 1"/>
    <property type="match status" value="1"/>
</dbReference>
<dbReference type="STRING" id="556484.B7FRK2"/>
<name>B7FRK2_PHATC</name>
<dbReference type="OrthoDB" id="10254945at2759"/>
<keyword evidence="5 8" id="KW-0378">Hydrolase</keyword>
<dbReference type="InParanoid" id="B7FRK2"/>
<evidence type="ECO:0000256" key="6">
    <source>
        <dbReference type="ARBA" id="ARBA00022842"/>
    </source>
</evidence>
<evidence type="ECO:0000256" key="4">
    <source>
        <dbReference type="ARBA" id="ARBA00022723"/>
    </source>
</evidence>
<comment type="catalytic activity">
    <reaction evidence="1 8">
        <text>a myo-inositol phosphate + H2O = myo-inositol + phosphate</text>
        <dbReference type="Rhea" id="RHEA:24056"/>
        <dbReference type="ChEBI" id="CHEBI:15377"/>
        <dbReference type="ChEBI" id="CHEBI:17268"/>
        <dbReference type="ChEBI" id="CHEBI:43474"/>
        <dbReference type="ChEBI" id="CHEBI:84139"/>
        <dbReference type="EC" id="3.1.3.25"/>
    </reaction>
</comment>
<dbReference type="CDD" id="cd01639">
    <property type="entry name" value="IMPase"/>
    <property type="match status" value="1"/>
</dbReference>
<dbReference type="InterPro" id="IPR000760">
    <property type="entry name" value="Inositol_monophosphatase-like"/>
</dbReference>
<evidence type="ECO:0000256" key="8">
    <source>
        <dbReference type="RuleBase" id="RU364068"/>
    </source>
</evidence>
<dbReference type="Gene3D" id="3.40.190.80">
    <property type="match status" value="1"/>
</dbReference>
<evidence type="ECO:0000256" key="1">
    <source>
        <dbReference type="ARBA" id="ARBA00001033"/>
    </source>
</evidence>
<dbReference type="GO" id="GO:0007165">
    <property type="term" value="P:signal transduction"/>
    <property type="evidence" value="ECO:0007669"/>
    <property type="project" value="TreeGrafter"/>
</dbReference>
<dbReference type="GO" id="GO:0008934">
    <property type="term" value="F:inositol monophosphate 1-phosphatase activity"/>
    <property type="evidence" value="ECO:0007669"/>
    <property type="project" value="InterPro"/>
</dbReference>
<accession>B7FRK2</accession>
<feature type="binding site" evidence="7">
    <location>
        <position position="57"/>
    </location>
    <ligand>
        <name>Mg(2+)</name>
        <dbReference type="ChEBI" id="CHEBI:18420"/>
        <label>1</label>
        <note>catalytic</note>
    </ligand>
</feature>
<dbReference type="KEGG" id="pti:PHATRDRAFT_17226"/>
<dbReference type="InterPro" id="IPR033942">
    <property type="entry name" value="IMPase"/>
</dbReference>
<evidence type="ECO:0000256" key="2">
    <source>
        <dbReference type="ARBA" id="ARBA00001946"/>
    </source>
</evidence>
<evidence type="ECO:0000256" key="5">
    <source>
        <dbReference type="ARBA" id="ARBA00022801"/>
    </source>
</evidence>
<dbReference type="PANTHER" id="PTHR20854:SF4">
    <property type="entry name" value="INOSITOL-1-MONOPHOSPHATASE-RELATED"/>
    <property type="match status" value="1"/>
</dbReference>
<dbReference type="PANTHER" id="PTHR20854">
    <property type="entry name" value="INOSITOL MONOPHOSPHATASE"/>
    <property type="match status" value="1"/>
</dbReference>
<evidence type="ECO:0000313" key="9">
    <source>
        <dbReference type="EMBL" id="EEC51022.1"/>
    </source>
</evidence>
<dbReference type="EC" id="3.1.3.25" evidence="8"/>
<comment type="similarity">
    <text evidence="3 8">Belongs to the inositol monophosphatase superfamily.</text>
</comment>
<comment type="cofactor">
    <cofactor evidence="2 7 8">
        <name>Mg(2+)</name>
        <dbReference type="ChEBI" id="CHEBI:18420"/>
    </cofactor>
</comment>
<dbReference type="AlphaFoldDB" id="B7FRK2"/>
<feature type="binding site" evidence="7">
    <location>
        <position position="80"/>
    </location>
    <ligand>
        <name>Mg(2+)</name>
        <dbReference type="ChEBI" id="CHEBI:18420"/>
        <label>1</label>
        <note>catalytic</note>
    </ligand>
</feature>
<keyword evidence="10" id="KW-1185">Reference proteome</keyword>
<dbReference type="GO" id="GO:0046872">
    <property type="term" value="F:metal ion binding"/>
    <property type="evidence" value="ECO:0007669"/>
    <property type="project" value="UniProtKB-KW"/>
</dbReference>
<evidence type="ECO:0000256" key="7">
    <source>
        <dbReference type="PIRSR" id="PIRSR600760-2"/>
    </source>
</evidence>
<gene>
    <name evidence="9" type="ORF">PHATRDRAFT_17226</name>
</gene>
<feature type="binding site" evidence="7">
    <location>
        <position position="77"/>
    </location>
    <ligand>
        <name>Mg(2+)</name>
        <dbReference type="ChEBI" id="CHEBI:18420"/>
        <label>1</label>
        <note>catalytic</note>
    </ligand>
</feature>
<dbReference type="GeneID" id="7196068"/>
<dbReference type="FunFam" id="3.30.540.10:FF:000003">
    <property type="entry name" value="Inositol-1-monophosphatase"/>
    <property type="match status" value="1"/>
</dbReference>
<feature type="binding site" evidence="7">
    <location>
        <position position="211"/>
    </location>
    <ligand>
        <name>Mg(2+)</name>
        <dbReference type="ChEBI" id="CHEBI:18420"/>
        <label>1</label>
        <note>catalytic</note>
    </ligand>
</feature>
<dbReference type="EMBL" id="CM000605">
    <property type="protein sequence ID" value="EEC51022.1"/>
    <property type="molecule type" value="Genomic_DNA"/>
</dbReference>
<evidence type="ECO:0000256" key="3">
    <source>
        <dbReference type="ARBA" id="ARBA00009759"/>
    </source>
</evidence>
<dbReference type="RefSeq" id="XP_002176559.1">
    <property type="nucleotide sequence ID" value="XM_002176523.1"/>
</dbReference>
<organism evidence="9 10">
    <name type="scientific">Phaeodactylum tricornutum (strain CCAP 1055/1)</name>
    <dbReference type="NCBI Taxonomy" id="556484"/>
    <lineage>
        <taxon>Eukaryota</taxon>
        <taxon>Sar</taxon>
        <taxon>Stramenopiles</taxon>
        <taxon>Ochrophyta</taxon>
        <taxon>Bacillariophyta</taxon>
        <taxon>Bacillariophyceae</taxon>
        <taxon>Bacillariophycidae</taxon>
        <taxon>Naviculales</taxon>
        <taxon>Phaeodactylaceae</taxon>
        <taxon>Phaeodactylum</taxon>
    </lineage>
</organism>
<dbReference type="Proteomes" id="UP000000759">
    <property type="component" value="Chromosome 1"/>
</dbReference>
<dbReference type="Pfam" id="PF00459">
    <property type="entry name" value="Inositol_P"/>
    <property type="match status" value="1"/>
</dbReference>
<sequence length="268" mass="29090">MIAYCDEKGTEAESGQDLEIKTKGQPEDFCTRVDIENENLVMEGLLKSFPTHTIIGEESVGNNPLPPLTTDPTWIIDPIDGNTNFASGLPLTCVSIGFCDKKNPVIGVVYAPMTDEVYLAVRGYGAYRNGVKITQRETKALCDAVVCFEFGYARDQEAVDKMVGAVRKILEHGCRTCRCLGSGVLDLCYVATGRLDVVYAGVAGEGWKPWDYCAGFVVATEAGCTMQPIAQLSKTDFDIYSSSVICGVSSNLVQELRATISRKCMAFA</sequence>
<dbReference type="eggNOG" id="KOG2951">
    <property type="taxonomic scope" value="Eukaryota"/>
</dbReference>
<comment type="pathway">
    <text evidence="8">Polyol metabolism; myo-inositol biosynthesis; myo-inositol from D-glucose 6-phosphate: step 2/2.</text>
</comment>
<proteinExistence type="inferred from homology"/>
<reference evidence="10" key="2">
    <citation type="submission" date="2008-08" db="EMBL/GenBank/DDBJ databases">
        <authorList>
            <consortium name="Diatom Consortium"/>
            <person name="Grigoriev I."/>
            <person name="Grimwood J."/>
            <person name="Kuo A."/>
            <person name="Otillar R.P."/>
            <person name="Salamov A."/>
            <person name="Detter J.C."/>
            <person name="Lindquist E."/>
            <person name="Shapiro H."/>
            <person name="Lucas S."/>
            <person name="Glavina del Rio T."/>
            <person name="Pitluck S."/>
            <person name="Rokhsar D."/>
            <person name="Bowler C."/>
        </authorList>
    </citation>
    <scope>GENOME REANNOTATION</scope>
    <source>
        <strain evidence="10">CCAP 1055/1</strain>
    </source>
</reference>
<feature type="binding site" evidence="7">
    <location>
        <position position="79"/>
    </location>
    <ligand>
        <name>Mg(2+)</name>
        <dbReference type="ChEBI" id="CHEBI:18420"/>
        <label>1</label>
        <note>catalytic</note>
    </ligand>
</feature>